<comment type="catalytic activity">
    <reaction evidence="7 8">
        <text>tRNA(Tyr) + L-tyrosine + ATP = L-tyrosyl-tRNA(Tyr) + AMP + diphosphate + H(+)</text>
        <dbReference type="Rhea" id="RHEA:10220"/>
        <dbReference type="Rhea" id="RHEA-COMP:9706"/>
        <dbReference type="Rhea" id="RHEA-COMP:9707"/>
        <dbReference type="ChEBI" id="CHEBI:15378"/>
        <dbReference type="ChEBI" id="CHEBI:30616"/>
        <dbReference type="ChEBI" id="CHEBI:33019"/>
        <dbReference type="ChEBI" id="CHEBI:58315"/>
        <dbReference type="ChEBI" id="CHEBI:78442"/>
        <dbReference type="ChEBI" id="CHEBI:78536"/>
        <dbReference type="ChEBI" id="CHEBI:456215"/>
        <dbReference type="EC" id="6.1.1.1"/>
    </reaction>
</comment>
<evidence type="ECO:0000256" key="7">
    <source>
        <dbReference type="ARBA" id="ARBA00048248"/>
    </source>
</evidence>
<dbReference type="InterPro" id="IPR002307">
    <property type="entry name" value="Tyr-tRNA-ligase"/>
</dbReference>
<feature type="binding site" evidence="8">
    <location>
        <position position="39"/>
    </location>
    <ligand>
        <name>L-tyrosine</name>
        <dbReference type="ChEBI" id="CHEBI:58315"/>
    </ligand>
</feature>
<evidence type="ECO:0000256" key="5">
    <source>
        <dbReference type="ARBA" id="ARBA00022917"/>
    </source>
</evidence>
<keyword evidence="12" id="KW-1185">Reference proteome</keyword>
<dbReference type="EMBL" id="WHSB02000002">
    <property type="protein sequence ID" value="MCQ4629589.1"/>
    <property type="molecule type" value="Genomic_DNA"/>
</dbReference>
<evidence type="ECO:0000259" key="10">
    <source>
        <dbReference type="Pfam" id="PF22421"/>
    </source>
</evidence>
<dbReference type="Gene3D" id="3.40.50.620">
    <property type="entry name" value="HUPs"/>
    <property type="match status" value="1"/>
</dbReference>
<dbReference type="PRINTS" id="PR01040">
    <property type="entry name" value="TRNASYNTHTYR"/>
</dbReference>
<keyword evidence="8" id="KW-0963">Cytoplasm</keyword>
<dbReference type="GO" id="GO:0004831">
    <property type="term" value="F:tyrosine-tRNA ligase activity"/>
    <property type="evidence" value="ECO:0007669"/>
    <property type="project" value="UniProtKB-EC"/>
</dbReference>
<dbReference type="InterPro" id="IPR024088">
    <property type="entry name" value="Tyr-tRNA-ligase_bac-type"/>
</dbReference>
<dbReference type="PANTHER" id="PTHR11766:SF0">
    <property type="entry name" value="TYROSINE--TRNA LIGASE, MITOCHONDRIAL"/>
    <property type="match status" value="1"/>
</dbReference>
<dbReference type="NCBIfam" id="TIGR00234">
    <property type="entry name" value="tyrS"/>
    <property type="match status" value="1"/>
</dbReference>
<dbReference type="InterPro" id="IPR024107">
    <property type="entry name" value="Tyr-tRNA-ligase_bac_1"/>
</dbReference>
<proteinExistence type="inferred from homology"/>
<evidence type="ECO:0000256" key="3">
    <source>
        <dbReference type="ARBA" id="ARBA00022840"/>
    </source>
</evidence>
<dbReference type="Gene3D" id="1.10.240.10">
    <property type="entry name" value="Tyrosyl-Transfer RNA Synthetase"/>
    <property type="match status" value="1"/>
</dbReference>
<dbReference type="HAMAP" id="MF_02006">
    <property type="entry name" value="Tyr_tRNA_synth_type1"/>
    <property type="match status" value="1"/>
</dbReference>
<dbReference type="PANTHER" id="PTHR11766">
    <property type="entry name" value="TYROSYL-TRNA SYNTHETASE"/>
    <property type="match status" value="1"/>
</dbReference>
<dbReference type="InterPro" id="IPR014729">
    <property type="entry name" value="Rossmann-like_a/b/a_fold"/>
</dbReference>
<feature type="binding site" evidence="8">
    <location>
        <position position="176"/>
    </location>
    <ligand>
        <name>L-tyrosine</name>
        <dbReference type="ChEBI" id="CHEBI:58315"/>
    </ligand>
</feature>
<reference evidence="11" key="1">
    <citation type="submission" date="2021-07" db="EMBL/GenBank/DDBJ databases">
        <title>Shinella sp. nov., a novel member of the genus Shinella from water.</title>
        <authorList>
            <person name="Deng Y."/>
        </authorList>
    </citation>
    <scope>NUCLEOTIDE SEQUENCE</scope>
    <source>
        <strain evidence="11">CPCC 100929</strain>
    </source>
</reference>
<dbReference type="InterPro" id="IPR054608">
    <property type="entry name" value="SYY-like_C"/>
</dbReference>
<evidence type="ECO:0000256" key="1">
    <source>
        <dbReference type="ARBA" id="ARBA00022598"/>
    </source>
</evidence>
<feature type="binding site" evidence="8">
    <location>
        <position position="239"/>
    </location>
    <ligand>
        <name>ATP</name>
        <dbReference type="ChEBI" id="CHEBI:30616"/>
    </ligand>
</feature>
<name>A0ABT1R334_9HYPH</name>
<dbReference type="EC" id="6.1.1.1" evidence="8"/>
<feature type="short sequence motif" description="'HIGH' region" evidence="8">
    <location>
        <begin position="44"/>
        <end position="53"/>
    </location>
</feature>
<evidence type="ECO:0000256" key="8">
    <source>
        <dbReference type="HAMAP-Rule" id="MF_02006"/>
    </source>
</evidence>
<dbReference type="RefSeq" id="WP_256115753.1">
    <property type="nucleotide sequence ID" value="NZ_WHSB02000002.1"/>
</dbReference>
<dbReference type="CDD" id="cd00165">
    <property type="entry name" value="S4"/>
    <property type="match status" value="1"/>
</dbReference>
<feature type="binding site" evidence="8">
    <location>
        <position position="180"/>
    </location>
    <ligand>
        <name>L-tyrosine</name>
        <dbReference type="ChEBI" id="CHEBI:58315"/>
    </ligand>
</feature>
<protein>
    <recommendedName>
        <fullName evidence="8">Tyrosine--tRNA ligase</fullName>
        <ecNumber evidence="8">6.1.1.1</ecNumber>
    </recommendedName>
    <alternativeName>
        <fullName evidence="8">Tyrosyl-tRNA synthetase</fullName>
        <shortName evidence="8">TyrRS</shortName>
    </alternativeName>
</protein>
<gene>
    <name evidence="8 11" type="primary">tyrS</name>
    <name evidence="11" type="ORF">GB927_006035</name>
</gene>
<dbReference type="SUPFAM" id="SSF52374">
    <property type="entry name" value="Nucleotidylyl transferase"/>
    <property type="match status" value="1"/>
</dbReference>
<dbReference type="PROSITE" id="PS00178">
    <property type="entry name" value="AA_TRNA_LIGASE_I"/>
    <property type="match status" value="1"/>
</dbReference>
<dbReference type="SUPFAM" id="SSF55174">
    <property type="entry name" value="Alpha-L RNA-binding motif"/>
    <property type="match status" value="1"/>
</dbReference>
<organism evidence="11 12">
    <name type="scientific">Shinella lacus</name>
    <dbReference type="NCBI Taxonomy" id="2654216"/>
    <lineage>
        <taxon>Bacteria</taxon>
        <taxon>Pseudomonadati</taxon>
        <taxon>Pseudomonadota</taxon>
        <taxon>Alphaproteobacteria</taxon>
        <taxon>Hyphomicrobiales</taxon>
        <taxon>Rhizobiaceae</taxon>
        <taxon>Shinella</taxon>
    </lineage>
</organism>
<evidence type="ECO:0000256" key="4">
    <source>
        <dbReference type="ARBA" id="ARBA00022884"/>
    </source>
</evidence>
<feature type="domain" description="Tyrosine--tRNA ligase SYY-like C-terminal" evidence="10">
    <location>
        <begin position="333"/>
        <end position="414"/>
    </location>
</feature>
<evidence type="ECO:0000256" key="9">
    <source>
        <dbReference type="PROSITE-ProRule" id="PRU00182"/>
    </source>
</evidence>
<evidence type="ECO:0000256" key="6">
    <source>
        <dbReference type="ARBA" id="ARBA00023146"/>
    </source>
</evidence>
<evidence type="ECO:0000313" key="12">
    <source>
        <dbReference type="Proteomes" id="UP000996601"/>
    </source>
</evidence>
<keyword evidence="1 8" id="KW-0436">Ligase</keyword>
<dbReference type="Pfam" id="PF22421">
    <property type="entry name" value="SYY_C-terminal"/>
    <property type="match status" value="1"/>
</dbReference>
<comment type="function">
    <text evidence="8">Catalyzes the attachment of tyrosine to tRNA(Tyr) in a two-step reaction: tyrosine is first activated by ATP to form Tyr-AMP and then transferred to the acceptor end of tRNA(Tyr).</text>
</comment>
<keyword evidence="6 8" id="KW-0030">Aminoacyl-tRNA synthetase</keyword>
<dbReference type="Gene3D" id="3.10.290.10">
    <property type="entry name" value="RNA-binding S4 domain"/>
    <property type="match status" value="1"/>
</dbReference>
<feature type="short sequence motif" description="'KMSKS' region" evidence="8">
    <location>
        <begin position="236"/>
        <end position="240"/>
    </location>
</feature>
<evidence type="ECO:0000256" key="2">
    <source>
        <dbReference type="ARBA" id="ARBA00022741"/>
    </source>
</evidence>
<sequence length="417" mass="46020">MSEFKSDFLRTLKERGFIHQISDETGLDDLLAKETVTAYIGFDPTAPSLHAGGLIQIMLLHWFQKTGHRPISLMGGGTGMVGDPSFKDDARQLMTPETINSNIASIKKVFSSYLTYGDGPKDALMINNADWLLGINYLEFLRDVGRHFSVNRMLSFDSVKTRLDREQSLSFLEFNYMILQAYDFVELNKRYDVRLQMGGSDQWGNIINGIDLGHRMGTPQLYAMTSPLLTTASGAKMGKSLSGAVWLNPDMLSAYDFWQYWRNTEDADVSRFLKLYTTLPMDEIARLSALGGAEINEVKKILATEVTAMLHGREAAEQAAETARKTFEEGAIAENLPTIDVTASELTAGIGLLNLIVKAGLATSNGEARRHVQGGAVRINDAAVSDERRMIGTSDVSDDGVVKLSLGKKKHILIRPA</sequence>
<keyword evidence="4 9" id="KW-0694">RNA-binding</keyword>
<dbReference type="InterPro" id="IPR002305">
    <property type="entry name" value="aa-tRNA-synth_Ic"/>
</dbReference>
<evidence type="ECO:0000313" key="11">
    <source>
        <dbReference type="EMBL" id="MCQ4629589.1"/>
    </source>
</evidence>
<dbReference type="CDD" id="cd00805">
    <property type="entry name" value="TyrRS_core"/>
    <property type="match status" value="1"/>
</dbReference>
<dbReference type="Proteomes" id="UP000996601">
    <property type="component" value="Unassembled WGS sequence"/>
</dbReference>
<comment type="subcellular location">
    <subcellularLocation>
        <location evidence="8">Cytoplasm</location>
    </subcellularLocation>
</comment>
<keyword evidence="2 8" id="KW-0547">Nucleotide-binding</keyword>
<accession>A0ABT1R334</accession>
<dbReference type="PROSITE" id="PS50889">
    <property type="entry name" value="S4"/>
    <property type="match status" value="1"/>
</dbReference>
<dbReference type="Pfam" id="PF00579">
    <property type="entry name" value="tRNA-synt_1b"/>
    <property type="match status" value="1"/>
</dbReference>
<comment type="similarity">
    <text evidence="8">Belongs to the class-I aminoacyl-tRNA synthetase family. TyrS type 1 subfamily.</text>
</comment>
<comment type="subunit">
    <text evidence="8">Homodimer.</text>
</comment>
<comment type="caution">
    <text evidence="11">The sequence shown here is derived from an EMBL/GenBank/DDBJ whole genome shotgun (WGS) entry which is preliminary data.</text>
</comment>
<dbReference type="InterPro" id="IPR036986">
    <property type="entry name" value="S4_RNA-bd_sf"/>
</dbReference>
<keyword evidence="3 8" id="KW-0067">ATP-binding</keyword>
<keyword evidence="5 8" id="KW-0648">Protein biosynthesis</keyword>
<dbReference type="InterPro" id="IPR001412">
    <property type="entry name" value="aa-tRNA-synth_I_CS"/>
</dbReference>